<dbReference type="EMBL" id="JAAGME010000152">
    <property type="protein sequence ID" value="NEB66066.1"/>
    <property type="molecule type" value="Genomic_DNA"/>
</dbReference>
<keyword evidence="1" id="KW-0812">Transmembrane</keyword>
<reference evidence="5 6" key="1">
    <citation type="submission" date="2020-01" db="EMBL/GenBank/DDBJ databases">
        <title>Insect and environment-associated Actinomycetes.</title>
        <authorList>
            <person name="Currrie C."/>
            <person name="Chevrette M."/>
            <person name="Carlson C."/>
            <person name="Stubbendieck R."/>
            <person name="Wendt-Pienkowski E."/>
        </authorList>
    </citation>
    <scope>NUCLEOTIDE SEQUENCE [LARGE SCALE GENOMIC DNA]</scope>
    <source>
        <strain evidence="5 6">SID14438</strain>
    </source>
</reference>
<dbReference type="NCBIfam" id="NF033634">
    <property type="entry name" value="SLATT_1"/>
    <property type="match status" value="1"/>
</dbReference>
<keyword evidence="1" id="KW-1133">Transmembrane helix</keyword>
<feature type="transmembrane region" description="Helical" evidence="1">
    <location>
        <begin position="66"/>
        <end position="86"/>
    </location>
</feature>
<dbReference type="Pfam" id="PF18184">
    <property type="entry name" value="SLATT_3"/>
    <property type="match status" value="1"/>
</dbReference>
<dbReference type="Proteomes" id="UP001456562">
    <property type="component" value="Unassembled WGS sequence"/>
</dbReference>
<gene>
    <name evidence="4" type="ORF">ABR748_27580</name>
    <name evidence="5" type="ORF">G3I39_03120</name>
</gene>
<accession>A0A6N9UZX9</accession>
<evidence type="ECO:0000313" key="6">
    <source>
        <dbReference type="Proteomes" id="UP000471648"/>
    </source>
</evidence>
<dbReference type="InterPro" id="IPR041116">
    <property type="entry name" value="SLATT_3"/>
</dbReference>
<protein>
    <submittedName>
        <fullName evidence="5">DUF4231 domain-containing protein</fullName>
    </submittedName>
</protein>
<comment type="caution">
    <text evidence="5">The sequence shown here is derived from an EMBL/GenBank/DDBJ whole genome shotgun (WGS) entry which is preliminary data.</text>
</comment>
<dbReference type="NCBIfam" id="NF033610">
    <property type="entry name" value="SLATT_3"/>
    <property type="match status" value="1"/>
</dbReference>
<keyword evidence="1" id="KW-0472">Membrane</keyword>
<dbReference type="RefSeq" id="WP_031123841.1">
    <property type="nucleotide sequence ID" value="NZ_CP108360.1"/>
</dbReference>
<evidence type="ECO:0000259" key="3">
    <source>
        <dbReference type="Pfam" id="PF18184"/>
    </source>
</evidence>
<feature type="domain" description="SMODS and SLOG-associating 2TM effector" evidence="2">
    <location>
        <begin position="181"/>
        <end position="303"/>
    </location>
</feature>
<evidence type="ECO:0000256" key="1">
    <source>
        <dbReference type="SAM" id="Phobius"/>
    </source>
</evidence>
<feature type="domain" description="SMODS and SLOG-associating 2TM effector" evidence="3">
    <location>
        <begin position="19"/>
        <end position="178"/>
    </location>
</feature>
<organism evidence="5 6">
    <name type="scientific">Streptomyces microflavus</name>
    <name type="common">Streptomyces lipmanii</name>
    <dbReference type="NCBI Taxonomy" id="1919"/>
    <lineage>
        <taxon>Bacteria</taxon>
        <taxon>Bacillati</taxon>
        <taxon>Actinomycetota</taxon>
        <taxon>Actinomycetes</taxon>
        <taxon>Kitasatosporales</taxon>
        <taxon>Streptomycetaceae</taxon>
        <taxon>Streptomyces</taxon>
    </lineage>
</organism>
<proteinExistence type="predicted"/>
<dbReference type="AlphaFoldDB" id="A0A6N9UZX9"/>
<evidence type="ECO:0000313" key="7">
    <source>
        <dbReference type="Proteomes" id="UP001456562"/>
    </source>
</evidence>
<evidence type="ECO:0000313" key="4">
    <source>
        <dbReference type="EMBL" id="MER0427942.1"/>
    </source>
</evidence>
<evidence type="ECO:0000259" key="2">
    <source>
        <dbReference type="Pfam" id="PF18181"/>
    </source>
</evidence>
<keyword evidence="7" id="KW-1185">Reference proteome</keyword>
<evidence type="ECO:0000313" key="5">
    <source>
        <dbReference type="EMBL" id="NEB66066.1"/>
    </source>
</evidence>
<sequence>MTAIPGPLQSMVFRNADLPALFHRTDAIAVARQREAVNTTRVQLALLVAGTVPAALPWHAEETLAVQLLYGAAVLAYLGVLFTTYLSSRRKAKSHWQLNRSAAEFIKSLCWRYAVHGSPFETAAPHPEALFANRLEEGLQELRKVGWADPREAMTDGGGTVITESMRALRDRAFTVRKETYVRDRLIEQRRWYRRRRLVSRRGALVWSGAIVALTLPALALSVLQTFGVGRSFGLTGVLSAAGAACLAWNELRRHHPLISAHSLVEDDLESMQAAMETTLTERQWPVAVFETERIVSPEHTDWLVRHRT</sequence>
<name>A0A6N9UZX9_STRMI</name>
<dbReference type="EMBL" id="JBEJUE010000029">
    <property type="protein sequence ID" value="MER0427942.1"/>
    <property type="molecule type" value="Genomic_DNA"/>
</dbReference>
<feature type="transmembrane region" description="Helical" evidence="1">
    <location>
        <begin position="204"/>
        <end position="227"/>
    </location>
</feature>
<dbReference type="Proteomes" id="UP000471648">
    <property type="component" value="Unassembled WGS sequence"/>
</dbReference>
<dbReference type="Pfam" id="PF18181">
    <property type="entry name" value="SLATT_1"/>
    <property type="match status" value="1"/>
</dbReference>
<dbReference type="InterPro" id="IPR040884">
    <property type="entry name" value="SLATT_1"/>
</dbReference>
<reference evidence="4 7" key="2">
    <citation type="submission" date="2024-01" db="EMBL/GenBank/DDBJ databases">
        <title>Metagenomic exploration of the rhizosphere soil microbial community and their significance in facilitating the development of wild simulated ginseng.</title>
        <authorList>
            <person name="Huang J."/>
        </authorList>
    </citation>
    <scope>NUCLEOTIDE SEQUENCE [LARGE SCALE GENOMIC DNA]</scope>
    <source>
        <strain evidence="4 7">WY141</strain>
    </source>
</reference>